<dbReference type="AlphaFoldDB" id="A0A1X7BTR6"/>
<keyword evidence="2" id="KW-1185">Reference proteome</keyword>
<protein>
    <submittedName>
        <fullName evidence="1">Uncharacterized protein</fullName>
    </submittedName>
</protein>
<dbReference type="EMBL" id="FWXB01000010">
    <property type="protein sequence ID" value="SMC12985.1"/>
    <property type="molecule type" value="Genomic_DNA"/>
</dbReference>
<sequence>MIARILSFFANGVFALLVLGAAVPGTHRVAMPGAYGLTEIAPRIWTDAPSRADGLLSLVEVSRARVIDFFGDATRQNIILCSTQTCARTFRIGGNGLSIANFAVMVSPGGLTRGTLTHELVHSRLHRSIGFENILRPMYPTWFDEGLATYVAGHPNWQGKIPASVRKRVLSAKRTWHWGKAYREVGVRRAYGVAAAEVASIERRAGRTGLMEIITRAEAGEKFATVLIDVLAR</sequence>
<name>A0A1X7BTR6_9RHOB</name>
<reference evidence="1 2" key="1">
    <citation type="submission" date="2017-03" db="EMBL/GenBank/DDBJ databases">
        <authorList>
            <person name="Afonso C.L."/>
            <person name="Miller P.J."/>
            <person name="Scott M.A."/>
            <person name="Spackman E."/>
            <person name="Goraichik I."/>
            <person name="Dimitrov K.M."/>
            <person name="Suarez D.L."/>
            <person name="Swayne D.E."/>
        </authorList>
    </citation>
    <scope>NUCLEOTIDE SEQUENCE [LARGE SCALE GENOMIC DNA]</scope>
    <source>
        <strain evidence="1 2">CECT 7745</strain>
    </source>
</reference>
<evidence type="ECO:0000313" key="1">
    <source>
        <dbReference type="EMBL" id="SMC12985.1"/>
    </source>
</evidence>
<dbReference type="Proteomes" id="UP000193224">
    <property type="component" value="Unassembled WGS sequence"/>
</dbReference>
<gene>
    <name evidence="1" type="ORF">ROA7745_02819</name>
</gene>
<proteinExistence type="predicted"/>
<evidence type="ECO:0000313" key="2">
    <source>
        <dbReference type="Proteomes" id="UP000193224"/>
    </source>
</evidence>
<organism evidence="1 2">
    <name type="scientific">Roseovarius aestuarii</name>
    <dbReference type="NCBI Taxonomy" id="475083"/>
    <lineage>
        <taxon>Bacteria</taxon>
        <taxon>Pseudomonadati</taxon>
        <taxon>Pseudomonadota</taxon>
        <taxon>Alphaproteobacteria</taxon>
        <taxon>Rhodobacterales</taxon>
        <taxon>Roseobacteraceae</taxon>
        <taxon>Roseovarius</taxon>
    </lineage>
</organism>
<accession>A0A1X7BTR6</accession>